<feature type="region of interest" description="Disordered" evidence="21">
    <location>
        <begin position="4862"/>
        <end position="4895"/>
    </location>
</feature>
<dbReference type="Pfam" id="PF18373">
    <property type="entry name" value="Spectrin_2"/>
    <property type="match status" value="1"/>
</dbReference>
<dbReference type="CDD" id="cd00176">
    <property type="entry name" value="SPEC"/>
    <property type="match status" value="17"/>
</dbReference>
<dbReference type="Gene3D" id="2.30.30.40">
    <property type="entry name" value="SH3 Domains"/>
    <property type="match status" value="1"/>
</dbReference>
<dbReference type="SMART" id="SM00150">
    <property type="entry name" value="SPEC"/>
    <property type="match status" value="35"/>
</dbReference>
<dbReference type="GeneTree" id="ENSGT00940000155824"/>
<keyword evidence="27" id="KW-1185">Reference proteome</keyword>
<dbReference type="GO" id="GO:0003779">
    <property type="term" value="F:actin binding"/>
    <property type="evidence" value="ECO:0007669"/>
    <property type="project" value="UniProtKB-KW"/>
</dbReference>
<dbReference type="SMART" id="SM00243">
    <property type="entry name" value="GAS2"/>
    <property type="match status" value="1"/>
</dbReference>
<feature type="region of interest" description="Disordered" evidence="21">
    <location>
        <begin position="5221"/>
        <end position="5338"/>
    </location>
</feature>
<dbReference type="SUPFAM" id="SSF47473">
    <property type="entry name" value="EF-hand"/>
    <property type="match status" value="1"/>
</dbReference>
<evidence type="ECO:0000313" key="27">
    <source>
        <dbReference type="Proteomes" id="UP000472265"/>
    </source>
</evidence>
<evidence type="ECO:0000256" key="17">
    <source>
        <dbReference type="ARBA" id="ARBA00023212"/>
    </source>
</evidence>
<dbReference type="FunFam" id="1.10.418.10:FF:000002">
    <property type="entry name" value="Microtubule-actin cross-linking factor 1"/>
    <property type="match status" value="1"/>
</dbReference>
<evidence type="ECO:0000313" key="26">
    <source>
        <dbReference type="Ensembl" id="ENSSAUP00010048222.1"/>
    </source>
</evidence>
<keyword evidence="14" id="KW-0333">Golgi apparatus</keyword>
<dbReference type="Pfam" id="PF00307">
    <property type="entry name" value="CH"/>
    <property type="match status" value="2"/>
</dbReference>
<evidence type="ECO:0000256" key="2">
    <source>
        <dbReference type="ARBA" id="ARBA00004555"/>
    </source>
</evidence>
<keyword evidence="9" id="KW-0879">Wnt signaling pathway</keyword>
<dbReference type="InterPro" id="IPR041615">
    <property type="entry name" value="Desmoplakin_SH3"/>
</dbReference>
<dbReference type="FunFam" id="1.20.58.60:FF:000488">
    <property type="entry name" value="Microtubule actin crosslinking factor 1a"/>
    <property type="match status" value="1"/>
</dbReference>
<dbReference type="PROSITE" id="PS50021">
    <property type="entry name" value="CH"/>
    <property type="match status" value="2"/>
</dbReference>
<dbReference type="InterPro" id="IPR018159">
    <property type="entry name" value="Spectrin/alpha-actinin"/>
</dbReference>
<dbReference type="InterPro" id="IPR049538">
    <property type="entry name" value="PCN-like_spectrin-like_rpt"/>
</dbReference>
<dbReference type="PROSITE" id="PS51460">
    <property type="entry name" value="GAR"/>
    <property type="match status" value="1"/>
</dbReference>
<evidence type="ECO:0000259" key="22">
    <source>
        <dbReference type="PROSITE" id="PS50002"/>
    </source>
</evidence>
<comment type="subcellular location">
    <subcellularLocation>
        <location evidence="3">Cell projection</location>
        <location evidence="3">Ruffle membrane</location>
    </subcellularLocation>
    <subcellularLocation>
        <location evidence="1">Cytoplasm</location>
        <location evidence="1">Cytoskeleton</location>
    </subcellularLocation>
    <subcellularLocation>
        <location evidence="2">Golgi apparatus</location>
    </subcellularLocation>
</comment>
<dbReference type="Gene3D" id="1.10.418.10">
    <property type="entry name" value="Calponin-like domain"/>
    <property type="match status" value="2"/>
</dbReference>
<dbReference type="GO" id="GO:0005198">
    <property type="term" value="F:structural molecule activity"/>
    <property type="evidence" value="ECO:0007669"/>
    <property type="project" value="TreeGrafter"/>
</dbReference>
<feature type="coiled-coil region" evidence="20">
    <location>
        <begin position="2180"/>
        <end position="2217"/>
    </location>
</feature>
<dbReference type="FunFam" id="1.20.58.60:FF:000092">
    <property type="entry name" value="microtubule-actin cross-linking factor 1 isoform X2"/>
    <property type="match status" value="1"/>
</dbReference>
<dbReference type="Ensembl" id="ENSSAUT00010050727.1">
    <property type="protein sequence ID" value="ENSSAUP00010048222.1"/>
    <property type="gene ID" value="ENSSAUG00010002438.1"/>
</dbReference>
<dbReference type="FunFam" id="1.20.58.60:FF:000141">
    <property type="entry name" value="Microtubule-actin cross-linking factor 1"/>
    <property type="match status" value="1"/>
</dbReference>
<evidence type="ECO:0000256" key="21">
    <source>
        <dbReference type="SAM" id="MobiDB-lite"/>
    </source>
</evidence>
<evidence type="ECO:0000256" key="4">
    <source>
        <dbReference type="ARBA" id="ARBA00022443"/>
    </source>
</evidence>
<dbReference type="PANTHER" id="PTHR23169:SF25">
    <property type="entry name" value="MICROTUBULE-ACTIN CROSS-LINKING FACTOR 1, ISOFORMS 1_2_3_4_5"/>
    <property type="match status" value="1"/>
</dbReference>
<dbReference type="GO" id="GO:0051893">
    <property type="term" value="P:regulation of focal adhesion assembly"/>
    <property type="evidence" value="ECO:0007669"/>
    <property type="project" value="TreeGrafter"/>
</dbReference>
<dbReference type="InterPro" id="IPR003108">
    <property type="entry name" value="GAR_dom"/>
</dbReference>
<proteinExistence type="predicted"/>
<dbReference type="GO" id="GO:0008017">
    <property type="term" value="F:microtubule binding"/>
    <property type="evidence" value="ECO:0007669"/>
    <property type="project" value="InterPro"/>
</dbReference>
<evidence type="ECO:0000259" key="23">
    <source>
        <dbReference type="PROSITE" id="PS50021"/>
    </source>
</evidence>
<dbReference type="CDD" id="cd21188">
    <property type="entry name" value="CH_PLEC-like_rpt1"/>
    <property type="match status" value="1"/>
</dbReference>
<evidence type="ECO:0000256" key="6">
    <source>
        <dbReference type="ARBA" id="ARBA00022490"/>
    </source>
</evidence>
<dbReference type="Gene3D" id="3.30.920.20">
    <property type="entry name" value="Gas2-like domain"/>
    <property type="match status" value="1"/>
</dbReference>
<evidence type="ECO:0000259" key="25">
    <source>
        <dbReference type="PROSITE" id="PS51460"/>
    </source>
</evidence>
<dbReference type="PROSITE" id="PS50002">
    <property type="entry name" value="SH3"/>
    <property type="match status" value="1"/>
</dbReference>
<dbReference type="Pfam" id="PF02187">
    <property type="entry name" value="GAS2"/>
    <property type="match status" value="1"/>
</dbReference>
<dbReference type="FunFam" id="1.20.58.60:FF:000016">
    <property type="entry name" value="Microtubule-actin cross-linking factor 1"/>
    <property type="match status" value="1"/>
</dbReference>
<keyword evidence="20" id="KW-0175">Coiled coil</keyword>
<evidence type="ECO:0000256" key="15">
    <source>
        <dbReference type="ARBA" id="ARBA00023136"/>
    </source>
</evidence>
<dbReference type="Pfam" id="PF21020">
    <property type="entry name" value="Spectrin_4"/>
    <property type="match status" value="1"/>
</dbReference>
<keyword evidence="7" id="KW-0597">Phosphoprotein</keyword>
<keyword evidence="10" id="KW-0493">Microtubule</keyword>
<dbReference type="PROSITE" id="PS50222">
    <property type="entry name" value="EF_HAND_2"/>
    <property type="match status" value="2"/>
</dbReference>
<dbReference type="InterPro" id="IPR036534">
    <property type="entry name" value="GAR_dom_sf"/>
</dbReference>
<dbReference type="PROSITE" id="PS00020">
    <property type="entry name" value="ACTININ_2"/>
    <property type="match status" value="1"/>
</dbReference>
<dbReference type="GO" id="GO:0005882">
    <property type="term" value="C:intermediate filament"/>
    <property type="evidence" value="ECO:0007669"/>
    <property type="project" value="TreeGrafter"/>
</dbReference>
<dbReference type="SUPFAM" id="SSF47576">
    <property type="entry name" value="Calponin-homology domain, CH-domain"/>
    <property type="match status" value="1"/>
</dbReference>
<dbReference type="Proteomes" id="UP000472265">
    <property type="component" value="Chromosome 3"/>
</dbReference>
<keyword evidence="13" id="KW-0106">Calcium</keyword>
<dbReference type="GO" id="GO:0005509">
    <property type="term" value="F:calcium ion binding"/>
    <property type="evidence" value="ECO:0007669"/>
    <property type="project" value="InterPro"/>
</dbReference>
<feature type="coiled-coil region" evidence="20">
    <location>
        <begin position="635"/>
        <end position="669"/>
    </location>
</feature>
<keyword evidence="8" id="KW-0433">Leucine-rich repeat</keyword>
<feature type="domain" description="GAR" evidence="25">
    <location>
        <begin position="5029"/>
        <end position="5104"/>
    </location>
</feature>
<evidence type="ECO:0000256" key="16">
    <source>
        <dbReference type="ARBA" id="ARBA00023203"/>
    </source>
</evidence>
<dbReference type="Gene3D" id="1.10.238.10">
    <property type="entry name" value="EF-hand"/>
    <property type="match status" value="1"/>
</dbReference>
<dbReference type="FunFam" id="3.30.920.20:FF:000001">
    <property type="entry name" value="Microtubule-actin cross-linking factor 1"/>
    <property type="match status" value="1"/>
</dbReference>
<feature type="compositionally biased region" description="Low complexity" evidence="21">
    <location>
        <begin position="5151"/>
        <end position="5187"/>
    </location>
</feature>
<dbReference type="Pfam" id="PF13499">
    <property type="entry name" value="EF-hand_7"/>
    <property type="match status" value="1"/>
</dbReference>
<dbReference type="InterPro" id="IPR011992">
    <property type="entry name" value="EF-hand-dom_pair"/>
</dbReference>
<reference evidence="26" key="3">
    <citation type="submission" date="2025-09" db="UniProtKB">
        <authorList>
            <consortium name="Ensembl"/>
        </authorList>
    </citation>
    <scope>IDENTIFICATION</scope>
</reference>
<dbReference type="FunFam" id="1.20.58.60:FF:000008">
    <property type="entry name" value="microtubule-actin cross-linking factor 1"/>
    <property type="match status" value="2"/>
</dbReference>
<keyword evidence="5" id="KW-1003">Cell membrane</keyword>
<feature type="compositionally biased region" description="Polar residues" evidence="21">
    <location>
        <begin position="5236"/>
        <end position="5253"/>
    </location>
</feature>
<evidence type="ECO:0000256" key="13">
    <source>
        <dbReference type="ARBA" id="ARBA00022837"/>
    </source>
</evidence>
<dbReference type="FunFam" id="1.20.58.60:FF:000048">
    <property type="entry name" value="microtubule-actin cross-linking factor 1 isoform X3"/>
    <property type="match status" value="1"/>
</dbReference>
<dbReference type="GO" id="GO:0045104">
    <property type="term" value="P:intermediate filament cytoskeleton organization"/>
    <property type="evidence" value="ECO:0007669"/>
    <property type="project" value="InterPro"/>
</dbReference>
<evidence type="ECO:0000256" key="1">
    <source>
        <dbReference type="ARBA" id="ARBA00004245"/>
    </source>
</evidence>
<feature type="compositionally biased region" description="Low complexity" evidence="21">
    <location>
        <begin position="5270"/>
        <end position="5280"/>
    </location>
</feature>
<dbReference type="InterPro" id="IPR043197">
    <property type="entry name" value="Plakin"/>
</dbReference>
<dbReference type="GO" id="GO:0042060">
    <property type="term" value="P:wound healing"/>
    <property type="evidence" value="ECO:0007669"/>
    <property type="project" value="TreeGrafter"/>
</dbReference>
<dbReference type="FunFam" id="1.20.58.60:FF:000009">
    <property type="entry name" value="dystonin isoform X1"/>
    <property type="match status" value="1"/>
</dbReference>
<evidence type="ECO:0000256" key="7">
    <source>
        <dbReference type="ARBA" id="ARBA00022553"/>
    </source>
</evidence>
<keyword evidence="15" id="KW-0472">Membrane</keyword>
<dbReference type="FunFam" id="1.20.58.60:FF:000010">
    <property type="entry name" value="plectin isoform X2"/>
    <property type="match status" value="1"/>
</dbReference>
<evidence type="ECO:0000256" key="20">
    <source>
        <dbReference type="SAM" id="Coils"/>
    </source>
</evidence>
<dbReference type="SMART" id="SM00054">
    <property type="entry name" value="EFh"/>
    <property type="match status" value="2"/>
</dbReference>
<name>A0A671XAV2_SPAAU</name>
<dbReference type="GO" id="GO:0032886">
    <property type="term" value="P:regulation of microtubule-based process"/>
    <property type="evidence" value="ECO:0007669"/>
    <property type="project" value="TreeGrafter"/>
</dbReference>
<dbReference type="SUPFAM" id="SSF143575">
    <property type="entry name" value="GAS2 domain-like"/>
    <property type="match status" value="1"/>
</dbReference>
<evidence type="ECO:0000256" key="11">
    <source>
        <dbReference type="ARBA" id="ARBA00022723"/>
    </source>
</evidence>
<dbReference type="FunFam" id="1.20.58.60:FF:000014">
    <property type="entry name" value="microtubule-actin cross-linking factor 1"/>
    <property type="match status" value="1"/>
</dbReference>
<dbReference type="Pfam" id="PF21019">
    <property type="entry name" value="Spectrin_3"/>
    <property type="match status" value="1"/>
</dbReference>
<dbReference type="Pfam" id="PF17902">
    <property type="entry name" value="SH3_10"/>
    <property type="match status" value="1"/>
</dbReference>
<gene>
    <name evidence="26" type="primary">MACF1</name>
</gene>
<dbReference type="GO" id="GO:0015629">
    <property type="term" value="C:actin cytoskeleton"/>
    <property type="evidence" value="ECO:0007669"/>
    <property type="project" value="TreeGrafter"/>
</dbReference>
<dbReference type="SMART" id="SM00033">
    <property type="entry name" value="CH"/>
    <property type="match status" value="2"/>
</dbReference>
<evidence type="ECO:0000259" key="24">
    <source>
        <dbReference type="PROSITE" id="PS50222"/>
    </source>
</evidence>
<dbReference type="InterPro" id="IPR041573">
    <property type="entry name" value="Desmoplakin_Spectrin-like"/>
</dbReference>
<feature type="coiled-coil region" evidence="20">
    <location>
        <begin position="935"/>
        <end position="986"/>
    </location>
</feature>
<keyword evidence="12" id="KW-0677">Repeat</keyword>
<evidence type="ECO:0000256" key="5">
    <source>
        <dbReference type="ARBA" id="ARBA00022475"/>
    </source>
</evidence>
<feature type="domain" description="Calponin-homology (CH)" evidence="23">
    <location>
        <begin position="105"/>
        <end position="209"/>
    </location>
</feature>
<keyword evidence="6" id="KW-0963">Cytoplasm</keyword>
<reference evidence="26" key="1">
    <citation type="submission" date="2021-04" db="EMBL/GenBank/DDBJ databases">
        <authorList>
            <consortium name="Wellcome Sanger Institute Data Sharing"/>
        </authorList>
    </citation>
    <scope>NUCLEOTIDE SEQUENCE [LARGE SCALE GENOMIC DNA]</scope>
</reference>
<protein>
    <submittedName>
        <fullName evidence="26">Microtubule actin crosslinking factor 1</fullName>
    </submittedName>
</protein>
<dbReference type="Pfam" id="PF21097">
    <property type="entry name" value="SR_plectin_7"/>
    <property type="match status" value="1"/>
</dbReference>
<evidence type="ECO:0000256" key="12">
    <source>
        <dbReference type="ARBA" id="ARBA00022737"/>
    </source>
</evidence>
<evidence type="ECO:0000256" key="3">
    <source>
        <dbReference type="ARBA" id="ARBA00004632"/>
    </source>
</evidence>
<evidence type="ECO:0000256" key="8">
    <source>
        <dbReference type="ARBA" id="ARBA00022614"/>
    </source>
</evidence>
<feature type="domain" description="Calponin-homology (CH)" evidence="23">
    <location>
        <begin position="1"/>
        <end position="92"/>
    </location>
</feature>
<evidence type="ECO:0000256" key="9">
    <source>
        <dbReference type="ARBA" id="ARBA00022687"/>
    </source>
</evidence>
<reference evidence="26" key="2">
    <citation type="submission" date="2025-08" db="UniProtKB">
        <authorList>
            <consortium name="Ensembl"/>
        </authorList>
    </citation>
    <scope>IDENTIFICATION</scope>
</reference>
<dbReference type="GO" id="GO:0032587">
    <property type="term" value="C:ruffle membrane"/>
    <property type="evidence" value="ECO:0007669"/>
    <property type="project" value="UniProtKB-SubCell"/>
</dbReference>
<feature type="coiled-coil region" evidence="20">
    <location>
        <begin position="1321"/>
        <end position="1348"/>
    </location>
</feature>
<feature type="coiled-coil region" evidence="20">
    <location>
        <begin position="1112"/>
        <end position="1146"/>
    </location>
</feature>
<evidence type="ECO:0000256" key="19">
    <source>
        <dbReference type="PROSITE-ProRule" id="PRU00192"/>
    </source>
</evidence>
<feature type="coiled-coil region" evidence="20">
    <location>
        <begin position="1491"/>
        <end position="1600"/>
    </location>
</feature>
<accession>A0A671XAV2</accession>
<dbReference type="FunFam" id="1.20.58.60:FF:000012">
    <property type="entry name" value="Microtubule-actin cross-linking factor 1"/>
    <property type="match status" value="1"/>
</dbReference>
<dbReference type="FunFam" id="1.20.58.60:FF:000031">
    <property type="entry name" value="Microtubule-actin cross-linking factor 1"/>
    <property type="match status" value="1"/>
</dbReference>
<dbReference type="FunFam" id="1.10.418.10:FF:000140">
    <property type="entry name" value="Dystonin"/>
    <property type="match status" value="1"/>
</dbReference>
<feature type="coiled-coil region" evidence="20">
    <location>
        <begin position="2556"/>
        <end position="2586"/>
    </location>
</feature>
<keyword evidence="17" id="KW-0206">Cytoskeleton</keyword>
<keyword evidence="16" id="KW-0009">Actin-binding</keyword>
<dbReference type="InterPro" id="IPR002017">
    <property type="entry name" value="Spectrin_repeat"/>
</dbReference>
<dbReference type="GO" id="GO:0016055">
    <property type="term" value="P:Wnt signaling pathway"/>
    <property type="evidence" value="ECO:0007669"/>
    <property type="project" value="UniProtKB-KW"/>
</dbReference>
<evidence type="ECO:0000256" key="10">
    <source>
        <dbReference type="ARBA" id="ARBA00022701"/>
    </source>
</evidence>
<dbReference type="GO" id="GO:0005874">
    <property type="term" value="C:microtubule"/>
    <property type="evidence" value="ECO:0007669"/>
    <property type="project" value="UniProtKB-KW"/>
</dbReference>
<dbReference type="Gene3D" id="1.20.58.1060">
    <property type="match status" value="1"/>
</dbReference>
<feature type="coiled-coil region" evidence="20">
    <location>
        <begin position="2812"/>
        <end position="2874"/>
    </location>
</feature>
<dbReference type="InterPro" id="IPR001589">
    <property type="entry name" value="Actinin_actin-bd_CS"/>
</dbReference>
<evidence type="ECO:0000256" key="14">
    <source>
        <dbReference type="ARBA" id="ARBA00023034"/>
    </source>
</evidence>
<organism evidence="26 27">
    <name type="scientific">Sparus aurata</name>
    <name type="common">Gilthead sea bream</name>
    <dbReference type="NCBI Taxonomy" id="8175"/>
    <lineage>
        <taxon>Eukaryota</taxon>
        <taxon>Metazoa</taxon>
        <taxon>Chordata</taxon>
        <taxon>Craniata</taxon>
        <taxon>Vertebrata</taxon>
        <taxon>Euteleostomi</taxon>
        <taxon>Actinopterygii</taxon>
        <taxon>Neopterygii</taxon>
        <taxon>Teleostei</taxon>
        <taxon>Neoteleostei</taxon>
        <taxon>Acanthomorphata</taxon>
        <taxon>Eupercaria</taxon>
        <taxon>Spariformes</taxon>
        <taxon>Sparidae</taxon>
        <taxon>Sparus</taxon>
    </lineage>
</organism>
<feature type="region of interest" description="Disordered" evidence="21">
    <location>
        <begin position="5139"/>
        <end position="5190"/>
    </location>
</feature>
<dbReference type="GO" id="GO:0005794">
    <property type="term" value="C:Golgi apparatus"/>
    <property type="evidence" value="ECO:0007669"/>
    <property type="project" value="UniProtKB-SubCell"/>
</dbReference>
<keyword evidence="18" id="KW-0966">Cell projection</keyword>
<keyword evidence="11" id="KW-0479">Metal-binding</keyword>
<dbReference type="GO" id="GO:0045296">
    <property type="term" value="F:cadherin binding"/>
    <property type="evidence" value="ECO:0007669"/>
    <property type="project" value="TreeGrafter"/>
</dbReference>
<dbReference type="InterPro" id="IPR036872">
    <property type="entry name" value="CH_dom_sf"/>
</dbReference>
<dbReference type="CDD" id="cd00051">
    <property type="entry name" value="EFh"/>
    <property type="match status" value="1"/>
</dbReference>
<dbReference type="PROSITE" id="PS00018">
    <property type="entry name" value="EF_HAND_1"/>
    <property type="match status" value="2"/>
</dbReference>
<dbReference type="Gene3D" id="1.20.58.60">
    <property type="match status" value="31"/>
</dbReference>
<feature type="coiled-coil region" evidence="20">
    <location>
        <begin position="1413"/>
        <end position="1458"/>
    </location>
</feature>
<dbReference type="FunFam" id="1.10.238.10:FF:000013">
    <property type="entry name" value="Microtubule-actin cross-linking factor 1"/>
    <property type="match status" value="1"/>
</dbReference>
<feature type="domain" description="EF-hand" evidence="24">
    <location>
        <begin position="4953"/>
        <end position="4988"/>
    </location>
</feature>
<dbReference type="InterPro" id="IPR018247">
    <property type="entry name" value="EF_Hand_1_Ca_BS"/>
</dbReference>
<dbReference type="Pfam" id="PF00435">
    <property type="entry name" value="Spectrin"/>
    <property type="match status" value="18"/>
</dbReference>
<evidence type="ECO:0000256" key="18">
    <source>
        <dbReference type="ARBA" id="ARBA00023273"/>
    </source>
</evidence>
<dbReference type="SUPFAM" id="SSF46966">
    <property type="entry name" value="Spectrin repeat"/>
    <property type="match status" value="28"/>
</dbReference>
<dbReference type="FunFam" id="1.20.58.60:FF:000001">
    <property type="entry name" value="Microtubule-actin cross-linking factor 1"/>
    <property type="match status" value="3"/>
</dbReference>
<dbReference type="PANTHER" id="PTHR23169">
    <property type="entry name" value="ENVOPLAKIN"/>
    <property type="match status" value="1"/>
</dbReference>
<dbReference type="InterPro" id="IPR002048">
    <property type="entry name" value="EF_hand_dom"/>
</dbReference>
<feature type="domain" description="EF-hand" evidence="24">
    <location>
        <begin position="4989"/>
        <end position="5024"/>
    </location>
</feature>
<sequence length="5338" mass="601849">KHLIKVRKHITDLYEDLRDGHNLISLLEVLSGVTLPREKGRMRFHRLQNVQIALDFLKQRQVKLVNIRNDDITDGNPKLTLGLIWTIILHFQISEIYVSGESGDLTAKEKLLIWSQQATEGYPGLRCVNFTSSWSDGRMFNALLHRYRPDLIDMETLSRQSNRENLEQAFEIAESLGVTRLLDAEDVDVPSPDEKSVITYVSSIYDAFPKIPEGGEGIAANEVDQRWSEYQSRFSSLLQWSRQHMALMANKNFPQNPVELKALYNEYVHFKETEIPAKEIEKGHIEHLYKLLEVWIEFGRIKLPPGLHPNDLEEEWGKLILEMLEREKALRPAVERLELLLQRANKIQNMALDCEEKLTLAKNTLQADMSRMESGEAVQCERELACYLQDCESLIRQLNQELKVLRDEKYYQVEQLAFRVSCLQEELVSLRLQCSSVYRKGHFSQALGSTGAEHTSQRATDSGLTLGQTLLGAVGAVGAVGAALLRRPMARSQLVAMSSSEDEGSLRFIYELLGWVEETQELLERAEWGADLPTVENNLKEHNTIHTAVEELMSSLQEARSYEAKVSPNFKNNYSETLAKLEHQYCKLLEHSSWRLRSLESLHAFVSHCTEELIWLNEREEEEIAFDWSDNNPNMNAKKELYSEMRLELDEKQEVMRSLQETANCLCQENHPAKQTVEAYSAALQTQWQWVNQLCVCVEQHLKDNTAYFQFMSDARDCESYLRQLQETIKRQYTCDKNSRLSKLEDLLQDSMEEKEQLIEYRSTVASLVGRAKTLVQLHPRSAESTLGTTTPIKAICDYRQIEITITRAEECVLEDNSQRTKWKVISPTGNEAMVPSVCFTIPPPNQEAMDAASRTEQLYQKVMSLWHQLHINMKSVVSWHYLLKDIRTVSGWNLDTVRCQSPAERQQVLGHLESQLADFLSDSKESALFTPGERKELEKEVQQAQQHCQNLLRNMETVEKDESVSRSYLSELQNITLRLNEAEQRLLRGIETPPPSRLSGNSTDITVQITEQEKLQSELDTLRSSLGDVSRRCISFFEEKPTSSSVPVLRSELNQAVEKTDKLHNLSSVYLEKLKTIEILMRGLDEAESLVRKNESRLSEEDIVPADTTAIQNLRDQLEKWQGELAEQEDIFQSLQSQVGRAKEAGSRLSRLHPDRSPEMERYQERANQMAERWSGIKRQMETRQTELEALGSALQQYRDGHSALIKWIEETTERQENTQPGQTDSKALSEQLAQQTALVAEIEQNQTKLDECQTHSKQYCTSVKDYELQLMTYRAFVESTHKSPVKRRRMHSSSDAITQEFMDLRTRYTALVTLTTQHVKYISDALRRLEEEEKEVEEEKQARVGQVSDLLGWVKGLQGRTGGPNAESSLAAQQAISEQLAAKKDEVAEAIRSTQVFLLSKQASKLSLEERANVEAQLDELTATYNQLCDSSTQQLQQLEQQMAKEEERKVVQQQKAECSQKLEGLSMWLAGAASLLASQKAGAESDDVNVLQEKQNKLKEVEKDLKTKQEGIAEAIRSVEELLTERGESLSPEERKKLQEALATMKEQYSALTDSVNTSLTEVNSAINTTVQQNTQRAKAEEELQETQGQIDSLLNELSSLSQPGGRGVGSGVTKDVVDVPFSQPGGAVMSHTEMLQAELQQLQSQQAQLLQITQSTRSLLEQPDSTVPPEEKQRLRAALDQLQAQHQDRLQSCQDRLRKSEALKDELAKFLQEHGGLGTWLEQSEQELRSLGEGETDAQGLKGRLEEHRKLAEDVICHKADLRFVSISGQKVLDSVQAALEQAGGSDPAMDSTKQLVTDKLQDANHRYTNLHTKSTELGGRLSGLLERYQQYQDEVVSLHSWLSTQEQNQSIAKPSGETDPQNLQNTLRQVQMLQDELAERSVQLEKVKRAGRDLVSTDESPSLKAVDILCAADGLEKRFGSLSTSVSERAEQLQTAVAQSVSVQEGLKGLLSWLDKLVLNPGPVEPTAQAVQDALTQNQKLRQELLSRQGSVEATRDSVSKLLQSADASTASGLQGPLDELTQRYAAAQASQAEREAELKGLLPRLESYERLGTDLHVFTQSRVKALSPAGQPDRSVDDYRQTIEEVRSELEQEASQLKSFCNLGTELSQSKAFSNTQSLLDNVKGVSDEFTQLETNVNERFAAIQACEQQLLQFRGLSGSLLRWLQTAQEQLPSKEANLTTEALQRRVQQLKDLMNDWESQRSRVQELNKTGSELESLIIDITAPQAKTGAPQINGSAGPSSVNGIHTCKDLTELQVAVSDVNGRYEALGGELKERLGRQQASLELRQKARQGTEELKSWLTDREHSLKQGQTASPSRPEVVRAQAQENKALLSELTEHSGKVDELKSTLRKLIADNPDSPEADSWRQQLQEIDLRWQTANQAAAQRQTELETCADRLGSFASAASQLGPWLREKELMMSVLGPLSIDPNMLNTQKQQVQFMLREFETRRPQFDQLTQSAEGILSQTGDSAQDPKDLEEVRSELGSISQQWEDLTNRLSQRSNHIDQAQGTSERYQALLRELSSSASALGERLDAQASLSAQPEALKRRLQETGEIRSELERRRSELAEAERLCQELSAIVAEPYLKEELSKRLESVSGPLKSLEERAADGLSQLQTALSSTQQFQQMFEELRSWLDKQADPKESSTDALPCKSEAIRSLLAQTSDLQRGIAGQRGSYELIQAEGASLLATLPAGGDERSALQSRLASLRQDWEGLNQRISDQENRLKTTLSKAETYQQHKTELTPWLAECEQKDGEIQPSLDASALDEALQKARGLSLDLERRQPLLEAFNTAADQLLEQCCIGEEEVRDEKAQLNRRVDKLGERLHNHTSQLEELACRLKEFEEGRQAAERRLEAAKHQIEVQEALGPQACSAKSLERLRSQQENLRSLKPQVVYLRDLAQGLVQDSPQTAGGSTEGTQRLQELAKETEKDYDDVTEKIEQCCSTLESRLQGVGEVQSHVRDVFSRLADLDDELDSLSPVGRDADSLASQADALKGFLTRLTNLRSELEGHSSDCTSMLRREGSSPDLLALRRETEALNRQAGKLSERGQARLDQIEDAAGRVQEFYRQVAELQGLLGKAEEGLNAQGLVGTEVEMIKQQLQEFKAVEREQVDSIQPKLQHVNAVGQGLIQSAAKHTDTQALEHDLETTNLRWNSLNKRVAERIAQLQEALLHCGKFQDALEPLLSWLSDTEELVANQKPPSAEGTKETRMIRAEGARIAATADTQDREKIQTQLQSLAERWTDLLDKASARQRQLEELQVLALEFHEALEPLGEWLSATERRLSSAEPMGTQTAKITQQIVKHKALQEDVSSREAEVDHLESLSQSLTPLSCTADRDWLSERVGAVRSGHSELTDWCTRRAGLLEQALANAQLFGEDEVEVLNWLAEVAQRLAQVSIQSYQPQLLAELHKHTLSLNEEIVSRKKTVDQAIKNGQALLKQTTGEEVLLIQEKLDGIKSRYAEMTASSSKALRTLEQALQLSTRFASAHDDVNQWLDSMEAELNNVEPDATPSYQERQKELKKVSAEKRLVLDTVNEVGSALLDLVPWRAREGLDRLVADANQRYRQADETITQRVQLVQAAIQRSQQYEEAVDAELAWIGETERKLASLGPLSLEPDVTVAQLQVQRAFNIDIIRHKDTVDQLLGTRDDILETCSDAQKDALIVKTDSLSARYDAVSQSHSERFSALEQAQVLVARFWETHEELEPWLGETETLITQLPPPAIDTDALRLQQDQMRLLRESIAEHKPHIDKLLKIGPQLAKLSLQEGASVIQRYTEAERRYLAIKEGVKGRATSLDEAVSQSAQFHDKMDPLLETLEGAVQRLRQPPSVAAEVEKIREQLAEHRAQGLELDKLLPSFSALCARGEELIGRAAHDDPAAQAVRSRLLRLRSLWDEIRQRAEEREGKLNDVLDLSGKFWADVAALLSTLRDSQDIVKELEDPGVDPSLIKQQIEAAEAIKAETDGLREELEFVRTLGADLIFACGETEKPEVKKTIDEMNAAWEGLNRTWRERMERLEEAMTASVQYQDALQSMFDYLDNAVIKLCDMSTVGTDLGTVKQQIEELKQYKVEVYQQQIDMEKLCHQGELLLKKVSDQTDRDMIQEPLTELRHLWENLGDKITQRQHKLEAALLALGQFQHALSELQAWLNHTHTTLDTQRPVSSDPKAIEIELAKHHVLRNDVLSHHSTVETVNNAAAELLESSPGDEASHLRDQLDHLNQGWESLLLKTQERQKLLEAALHQAEGFHGELEEFLQWLRRTESQLSAAKPTGGLPETAREQLQQHMELQAQLTQRADLYHRLLDQGESMLLARGGEEAGPGTTQTQQNLGMLQNKWASLNTKMDDRRAKLDEAVSLATGFQTSLQDTINWLTQAEQTLNMAQPPSLMLDTVLFQIDEHKVFVNEVNTHREQVLALEKAGSQLRFASLKQDVVLIKNLLLSVQARWDKLVQRSLDRGRHLDEARKRAKQFHEAWRKLTDWLEEAEKRLDSELEISNEPDKIKVQLTKHKEFQKALGSKQPVYDTTVRSGKAMRDKAQLPADTQKLDHLVGEVRDKWDTVCGKSVERQHKLEEALLFSGQFAEALQALVDWLYRVEPQLAEDQPVHGDLDLVSNLMDSHKAFQKELGKRTGSVQALKRSARDLMDTGRDDTAWVKVQLQELSNRWDTVCALSVTKQTRLQLALKQAEEFRTAVQVLLEWLSEAEQTLRFRGVLPEEAETLQALLHTHRDFMSTVEEKRADVNKAAGMGEGILTVCHPDSITTIKHWITIIRARFEEVLTWAKQHEQRLETALTEVLNNANLLEELLSWLQWSETTLIQRDQEPLPQDIPQLKTLITEHQMFMEEMTRKQPDVDKVTKTYKRKPAEAPSSLAERRGARKHQQQQQQQAAMQVPGGNPRLNQLCARWQQVWLLALDRQRKLNDGLDRLEELKEFANFDFDVWRKKYMRWMNHKKSRVMDFFRRIDKDQDGKITRQEFIDGILASKFPTSKLEMTAVADIFDRDGDGYIDYYEFVAALHPNKDAYRPTTDADKIEDEVTRQVAQCKCAKRFQVEQIGENKYRVSSFGDSQQLRLVRILRSTVMVRVGGGWMALDEFLVKNDPCRVTVTPGYFCCRARGRTNLELREKFILPEGASQGLAAFRSRGRRSKPGSRNASPTRSSSSASHSGASLPSAPSAPATPTASSTHTHSRDYAKPWLAHSKTPTPTKCHCCPDLGHVTPGHEGAASGSKLKRPTFHSSRGSLTGENGGTSKPSRTDPKRGGSAVSGPTSRAGSRAGSRASSRRGSDASDASELQDARSVCSDASDTPRRPGSGAKPSKIPTISKKAPSPKTTGSAKK</sequence>
<dbReference type="InterPro" id="IPR001452">
    <property type="entry name" value="SH3_domain"/>
</dbReference>
<feature type="domain" description="SH3" evidence="22">
    <location>
        <begin position="788"/>
        <end position="845"/>
    </location>
</feature>
<dbReference type="InterPro" id="IPR001715">
    <property type="entry name" value="CH_dom"/>
</dbReference>
<keyword evidence="4 19" id="KW-0728">SH3 domain</keyword>